<organism evidence="1 2">
    <name type="scientific">Glycine soja</name>
    <name type="common">Wild soybean</name>
    <dbReference type="NCBI Taxonomy" id="3848"/>
    <lineage>
        <taxon>Eukaryota</taxon>
        <taxon>Viridiplantae</taxon>
        <taxon>Streptophyta</taxon>
        <taxon>Embryophyta</taxon>
        <taxon>Tracheophyta</taxon>
        <taxon>Spermatophyta</taxon>
        <taxon>Magnoliopsida</taxon>
        <taxon>eudicotyledons</taxon>
        <taxon>Gunneridae</taxon>
        <taxon>Pentapetalae</taxon>
        <taxon>rosids</taxon>
        <taxon>fabids</taxon>
        <taxon>Fabales</taxon>
        <taxon>Fabaceae</taxon>
        <taxon>Papilionoideae</taxon>
        <taxon>50 kb inversion clade</taxon>
        <taxon>NPAAA clade</taxon>
        <taxon>indigoferoid/millettioid clade</taxon>
        <taxon>Phaseoleae</taxon>
        <taxon>Glycine</taxon>
        <taxon>Glycine subgen. Soja</taxon>
    </lineage>
</organism>
<dbReference type="EMBL" id="QZWG01000013">
    <property type="protein sequence ID" value="RZB72484.1"/>
    <property type="molecule type" value="Genomic_DNA"/>
</dbReference>
<keyword evidence="2" id="KW-1185">Reference proteome</keyword>
<dbReference type="AlphaFoldDB" id="A0A445HFL2"/>
<evidence type="ECO:0000313" key="2">
    <source>
        <dbReference type="Proteomes" id="UP000289340"/>
    </source>
</evidence>
<proteinExistence type="predicted"/>
<gene>
    <name evidence="1" type="ORF">D0Y65_036655</name>
</gene>
<dbReference type="Proteomes" id="UP000289340">
    <property type="component" value="Chromosome 13"/>
</dbReference>
<comment type="caution">
    <text evidence="1">The sequence shown here is derived from an EMBL/GenBank/DDBJ whole genome shotgun (WGS) entry which is preliminary data.</text>
</comment>
<accession>A0A445HFL2</accession>
<sequence>MAHQENQVTGKISEDLDDEKRLYECVRKYEIIVKQFDELMAIMSNGNAVAKTKWRKGRRGNASGGRAAASSIQTNNNEIVVQTVTRFLHELRNNPTDSE</sequence>
<protein>
    <submittedName>
        <fullName evidence="1">Uncharacterized protein</fullName>
    </submittedName>
</protein>
<evidence type="ECO:0000313" key="1">
    <source>
        <dbReference type="EMBL" id="RZB72484.1"/>
    </source>
</evidence>
<reference evidence="1 2" key="1">
    <citation type="submission" date="2018-09" db="EMBL/GenBank/DDBJ databases">
        <title>A high-quality reference genome of wild soybean provides a powerful tool to mine soybean genomes.</title>
        <authorList>
            <person name="Xie M."/>
            <person name="Chung C.Y.L."/>
            <person name="Li M.-W."/>
            <person name="Wong F.-L."/>
            <person name="Chan T.-F."/>
            <person name="Lam H.-M."/>
        </authorList>
    </citation>
    <scope>NUCLEOTIDE SEQUENCE [LARGE SCALE GENOMIC DNA]</scope>
    <source>
        <strain evidence="2">cv. W05</strain>
        <tissue evidence="1">Hypocotyl of etiolated seedlings</tissue>
    </source>
</reference>
<name>A0A445HFL2_GLYSO</name>